<gene>
    <name evidence="2" type="ORF">PUN28_015094</name>
</gene>
<name>A0AAW2EX61_9HYME</name>
<feature type="transmembrane region" description="Helical" evidence="1">
    <location>
        <begin position="103"/>
        <end position="123"/>
    </location>
</feature>
<keyword evidence="1" id="KW-0812">Transmembrane</keyword>
<proteinExistence type="predicted"/>
<dbReference type="AlphaFoldDB" id="A0AAW2EX61"/>
<keyword evidence="1" id="KW-1133">Transmembrane helix</keyword>
<dbReference type="Proteomes" id="UP001430953">
    <property type="component" value="Unassembled WGS sequence"/>
</dbReference>
<keyword evidence="1" id="KW-0472">Membrane</keyword>
<organism evidence="2 3">
    <name type="scientific">Cardiocondyla obscurior</name>
    <dbReference type="NCBI Taxonomy" id="286306"/>
    <lineage>
        <taxon>Eukaryota</taxon>
        <taxon>Metazoa</taxon>
        <taxon>Ecdysozoa</taxon>
        <taxon>Arthropoda</taxon>
        <taxon>Hexapoda</taxon>
        <taxon>Insecta</taxon>
        <taxon>Pterygota</taxon>
        <taxon>Neoptera</taxon>
        <taxon>Endopterygota</taxon>
        <taxon>Hymenoptera</taxon>
        <taxon>Apocrita</taxon>
        <taxon>Aculeata</taxon>
        <taxon>Formicoidea</taxon>
        <taxon>Formicidae</taxon>
        <taxon>Myrmicinae</taxon>
        <taxon>Cardiocondyla</taxon>
    </lineage>
</organism>
<reference evidence="2 3" key="1">
    <citation type="submission" date="2023-03" db="EMBL/GenBank/DDBJ databases">
        <title>High recombination rates correlate with genetic variation in Cardiocondyla obscurior ants.</title>
        <authorList>
            <person name="Errbii M."/>
        </authorList>
    </citation>
    <scope>NUCLEOTIDE SEQUENCE [LARGE SCALE GENOMIC DNA]</scope>
    <source>
        <strain evidence="2">Alpha-2009</strain>
        <tissue evidence="2">Whole body</tissue>
    </source>
</reference>
<feature type="transmembrane region" description="Helical" evidence="1">
    <location>
        <begin position="79"/>
        <end position="97"/>
    </location>
</feature>
<accession>A0AAW2EX61</accession>
<dbReference type="EMBL" id="JADYXP020000016">
    <property type="protein sequence ID" value="KAL0108321.1"/>
    <property type="molecule type" value="Genomic_DNA"/>
</dbReference>
<evidence type="ECO:0008006" key="4">
    <source>
        <dbReference type="Google" id="ProtNLM"/>
    </source>
</evidence>
<sequence length="150" mass="17541">MSYTRGIRQADGPMPRAGFAAAEKKLRVREKRKPTRGSAPVTSGVARKEWRESNSIGRARNVDGFCILITCLSVSRIHLLRFLFFFIYFFYFLYISYFISPLLLYYASLDLLALFRGIIAIFIRKERKSYNENRILHICEFRLKLLQRGG</sequence>
<evidence type="ECO:0000313" key="3">
    <source>
        <dbReference type="Proteomes" id="UP001430953"/>
    </source>
</evidence>
<evidence type="ECO:0000256" key="1">
    <source>
        <dbReference type="SAM" id="Phobius"/>
    </source>
</evidence>
<protein>
    <recommendedName>
        <fullName evidence="4">Transmembrane protein</fullName>
    </recommendedName>
</protein>
<keyword evidence="3" id="KW-1185">Reference proteome</keyword>
<comment type="caution">
    <text evidence="2">The sequence shown here is derived from an EMBL/GenBank/DDBJ whole genome shotgun (WGS) entry which is preliminary data.</text>
</comment>
<evidence type="ECO:0000313" key="2">
    <source>
        <dbReference type="EMBL" id="KAL0108321.1"/>
    </source>
</evidence>